<dbReference type="AlphaFoldDB" id="A0A9P8Y9C3"/>
<sequence>MIIIIIIIFFFFFLLLLPPPPATAAQQRGILRASSWMHEINLFSPMQQGSCNQLPAPWLRSLQHTGHSLTLARRCGVAMGPARLGPCPPQCSNSTPKRWAGVARAACPSNEAHGCCCWG</sequence>
<dbReference type="Proteomes" id="UP000756346">
    <property type="component" value="Unassembled WGS sequence"/>
</dbReference>
<protein>
    <recommendedName>
        <fullName evidence="4">Secreted protein</fullName>
    </recommendedName>
</protein>
<keyword evidence="1" id="KW-0732">Signal</keyword>
<name>A0A9P8Y9C3_9PEZI</name>
<evidence type="ECO:0000256" key="1">
    <source>
        <dbReference type="SAM" id="SignalP"/>
    </source>
</evidence>
<feature type="signal peptide" evidence="1">
    <location>
        <begin position="1"/>
        <end position="24"/>
    </location>
</feature>
<gene>
    <name evidence="2" type="ORF">B0I36DRAFT_323324</name>
</gene>
<dbReference type="EMBL" id="JAGTJQ010000005">
    <property type="protein sequence ID" value="KAH7031169.1"/>
    <property type="molecule type" value="Genomic_DNA"/>
</dbReference>
<evidence type="ECO:0000313" key="3">
    <source>
        <dbReference type="Proteomes" id="UP000756346"/>
    </source>
</evidence>
<dbReference type="RefSeq" id="XP_046012849.1">
    <property type="nucleotide sequence ID" value="XM_046153958.1"/>
</dbReference>
<proteinExistence type="predicted"/>
<organism evidence="2 3">
    <name type="scientific">Microdochium trichocladiopsis</name>
    <dbReference type="NCBI Taxonomy" id="1682393"/>
    <lineage>
        <taxon>Eukaryota</taxon>
        <taxon>Fungi</taxon>
        <taxon>Dikarya</taxon>
        <taxon>Ascomycota</taxon>
        <taxon>Pezizomycotina</taxon>
        <taxon>Sordariomycetes</taxon>
        <taxon>Xylariomycetidae</taxon>
        <taxon>Xylariales</taxon>
        <taxon>Microdochiaceae</taxon>
        <taxon>Microdochium</taxon>
    </lineage>
</organism>
<comment type="caution">
    <text evidence="2">The sequence shown here is derived from an EMBL/GenBank/DDBJ whole genome shotgun (WGS) entry which is preliminary data.</text>
</comment>
<evidence type="ECO:0008006" key="4">
    <source>
        <dbReference type="Google" id="ProtNLM"/>
    </source>
</evidence>
<feature type="chain" id="PRO_5040144392" description="Secreted protein" evidence="1">
    <location>
        <begin position="25"/>
        <end position="119"/>
    </location>
</feature>
<keyword evidence="3" id="KW-1185">Reference proteome</keyword>
<dbReference type="GeneID" id="70183504"/>
<evidence type="ECO:0000313" key="2">
    <source>
        <dbReference type="EMBL" id="KAH7031169.1"/>
    </source>
</evidence>
<reference evidence="2" key="1">
    <citation type="journal article" date="2021" name="Nat. Commun.">
        <title>Genetic determinants of endophytism in the Arabidopsis root mycobiome.</title>
        <authorList>
            <person name="Mesny F."/>
            <person name="Miyauchi S."/>
            <person name="Thiergart T."/>
            <person name="Pickel B."/>
            <person name="Atanasova L."/>
            <person name="Karlsson M."/>
            <person name="Huettel B."/>
            <person name="Barry K.W."/>
            <person name="Haridas S."/>
            <person name="Chen C."/>
            <person name="Bauer D."/>
            <person name="Andreopoulos W."/>
            <person name="Pangilinan J."/>
            <person name="LaButti K."/>
            <person name="Riley R."/>
            <person name="Lipzen A."/>
            <person name="Clum A."/>
            <person name="Drula E."/>
            <person name="Henrissat B."/>
            <person name="Kohler A."/>
            <person name="Grigoriev I.V."/>
            <person name="Martin F.M."/>
            <person name="Hacquard S."/>
        </authorList>
    </citation>
    <scope>NUCLEOTIDE SEQUENCE</scope>
    <source>
        <strain evidence="2">MPI-CAGE-CH-0230</strain>
    </source>
</reference>
<accession>A0A9P8Y9C3</accession>